<proteinExistence type="predicted"/>
<evidence type="ECO:0000313" key="2">
    <source>
        <dbReference type="EMBL" id="ACS38203.1"/>
    </source>
</evidence>
<accession>C5APH7</accession>
<evidence type="ECO:0000313" key="3">
    <source>
        <dbReference type="Proteomes" id="UP000009081"/>
    </source>
</evidence>
<dbReference type="EMBL" id="CP001510">
    <property type="protein sequence ID" value="ACS38203.1"/>
    <property type="molecule type" value="Genomic_DNA"/>
</dbReference>
<dbReference type="KEGG" id="mea:Mex_1p0243"/>
<evidence type="ECO:0000256" key="1">
    <source>
        <dbReference type="SAM" id="MobiDB-lite"/>
    </source>
</evidence>
<organism evidence="2 3">
    <name type="scientific">Methylorubrum extorquens (strain ATCC 14718 / DSM 1338 / JCM 2805 / NCIMB 9133 / AM1)</name>
    <name type="common">Methylobacterium extorquens</name>
    <dbReference type="NCBI Taxonomy" id="272630"/>
    <lineage>
        <taxon>Bacteria</taxon>
        <taxon>Pseudomonadati</taxon>
        <taxon>Pseudomonadota</taxon>
        <taxon>Alphaproteobacteria</taxon>
        <taxon>Hyphomicrobiales</taxon>
        <taxon>Methylobacteriaceae</taxon>
        <taxon>Methylorubrum</taxon>
    </lineage>
</organism>
<sequence length="171" mass="19392">MYVQSCRETKRTMHSPGLALPLRFRENDQRRSEVDSGDILDVPPHATGGRVRGRSPNRPAYSVPASAPATPVNASCPSVSAEVSLRCKAPELADVPASQQWVFTQYPGWSRSRRKLLWDPRPPPSMSNASHMRNRRFPVPLLVPYRTKREYRPGDRWFGWTVMSRLVNPPS</sequence>
<dbReference type="HOGENOM" id="CLU_1561129_0_0_5"/>
<feature type="compositionally biased region" description="Basic and acidic residues" evidence="1">
    <location>
        <begin position="23"/>
        <end position="34"/>
    </location>
</feature>
<gene>
    <name evidence="2" type="ordered locus">MexAM1_META1p0243</name>
</gene>
<dbReference type="Proteomes" id="UP000009081">
    <property type="component" value="Chromosome"/>
</dbReference>
<reference evidence="2 3" key="1">
    <citation type="journal article" date="2009" name="PLoS ONE">
        <title>Methylobacterium genome sequences: a reference blueprint to investigate microbial metabolism of C1 compounds from natural and industrial sources.</title>
        <authorList>
            <person name="Vuilleumier S."/>
            <person name="Chistoserdova L."/>
            <person name="Lee M.-C."/>
            <person name="Bringel F."/>
            <person name="Lajus A."/>
            <person name="Zhou Y."/>
            <person name="Gourion B."/>
            <person name="Barbe V."/>
            <person name="Chang J."/>
            <person name="Cruveiller S."/>
            <person name="Dossat C."/>
            <person name="Gillett W."/>
            <person name="Gruffaz C."/>
            <person name="Haugen E."/>
            <person name="Hourcade E."/>
            <person name="Levy R."/>
            <person name="Mangenot S."/>
            <person name="Muller E."/>
            <person name="Nadalig T."/>
            <person name="Pagni M."/>
            <person name="Penny C."/>
            <person name="Peyraud R."/>
            <person name="Robinson D.G."/>
            <person name="Roche D."/>
            <person name="Rouy Z."/>
            <person name="Saenampechek C."/>
            <person name="Salvignol G."/>
            <person name="Vallenet D."/>
            <person name="Wu Z."/>
            <person name="Marx C.J."/>
            <person name="Vorholt J.A."/>
            <person name="Olson M.V."/>
            <person name="Kaul R."/>
            <person name="Weissenbach J."/>
            <person name="Medigue C."/>
            <person name="Lidstrom M.E."/>
        </authorList>
    </citation>
    <scope>NUCLEOTIDE SEQUENCE [LARGE SCALE GENOMIC DNA]</scope>
    <source>
        <strain evidence="3">ATCC 14718 / DSM 1338 / JCM 2805 / NCIMB 9133 / AM1</strain>
    </source>
</reference>
<protein>
    <submittedName>
        <fullName evidence="2">Uncharacterized protein</fullName>
    </submittedName>
</protein>
<dbReference type="AlphaFoldDB" id="C5APH7"/>
<keyword evidence="3" id="KW-1185">Reference proteome</keyword>
<dbReference type="STRING" id="272630.MexAM1_META1p0243"/>
<name>C5APH7_METEA</name>
<feature type="region of interest" description="Disordered" evidence="1">
    <location>
        <begin position="1"/>
        <end position="74"/>
    </location>
</feature>